<proteinExistence type="predicted"/>
<dbReference type="InterPro" id="IPR056290">
    <property type="entry name" value="CEPT76/DRC7_peptidase-like_dom"/>
</dbReference>
<protein>
    <recommendedName>
        <fullName evidence="1">CEP76/DRC7 peptidase-like domain-containing protein</fullName>
    </recommendedName>
</protein>
<dbReference type="GO" id="GO:1905515">
    <property type="term" value="P:non-motile cilium assembly"/>
    <property type="evidence" value="ECO:0007669"/>
    <property type="project" value="TreeGrafter"/>
</dbReference>
<keyword evidence="3" id="KW-1185">Reference proteome</keyword>
<dbReference type="GO" id="GO:0035869">
    <property type="term" value="C:ciliary transition zone"/>
    <property type="evidence" value="ECO:0007669"/>
    <property type="project" value="TreeGrafter"/>
</dbReference>
<dbReference type="PANTHER" id="PTHR20837:SF0">
    <property type="entry name" value="COILED-COIL AND C2 DOMAIN-CONTAINING PROTEIN 2A"/>
    <property type="match status" value="1"/>
</dbReference>
<evidence type="ECO:0000313" key="3">
    <source>
        <dbReference type="Proteomes" id="UP000267606"/>
    </source>
</evidence>
<dbReference type="PANTHER" id="PTHR20837">
    <property type="entry name" value="CENTROSOMAL PROTEIN-RELATED"/>
    <property type="match status" value="1"/>
</dbReference>
<organism evidence="2 3">
    <name type="scientific">Onchocerca flexuosa</name>
    <dbReference type="NCBI Taxonomy" id="387005"/>
    <lineage>
        <taxon>Eukaryota</taxon>
        <taxon>Metazoa</taxon>
        <taxon>Ecdysozoa</taxon>
        <taxon>Nematoda</taxon>
        <taxon>Chromadorea</taxon>
        <taxon>Rhabditida</taxon>
        <taxon>Spirurina</taxon>
        <taxon>Spiruromorpha</taxon>
        <taxon>Filarioidea</taxon>
        <taxon>Onchocercidae</taxon>
        <taxon>Onchocerca</taxon>
    </lineage>
</organism>
<feature type="domain" description="CEP76/DRC7 peptidase-like" evidence="1">
    <location>
        <begin position="129"/>
        <end position="244"/>
    </location>
</feature>
<dbReference type="AlphaFoldDB" id="A0A3P7VGN5"/>
<name>A0A3P7VGN5_9BILA</name>
<sequence>MYHRSKFYRISSQPAYLKLLIAFKPDICPPQITDTKYSNIDESIAIQKRSLEWEQNARSNFSHRRYISIVQSASGKRILACRFIRPIKPPSSLSDRTDLSAQTLARIACKMVSNIPFVSDPIVSPVFCDVWVTADQFLSIGCGIMDEHAILLCCWLLYLGIKSYVLFGESLPEGSRSAHVMSLVPEVDLILNPSDGNCYKLNDPLCPIKSIGTIASVGNLYANIQKHEHPSQMHFDFNKRNHWSLLFSSDQAEMESVQPEQIAYFDTEDDALLQLRSNLEREIRLKFDQNRLYGIPHWNLLASR</sequence>
<dbReference type="InterPro" id="IPR052434">
    <property type="entry name" value="Tectonic-like_complex_comp"/>
</dbReference>
<reference evidence="2 3" key="1">
    <citation type="submission" date="2018-11" db="EMBL/GenBank/DDBJ databases">
        <authorList>
            <consortium name="Pathogen Informatics"/>
        </authorList>
    </citation>
    <scope>NUCLEOTIDE SEQUENCE [LARGE SCALE GENOMIC DNA]</scope>
</reference>
<accession>A0A3P7VGN5</accession>
<dbReference type="GO" id="GO:1904491">
    <property type="term" value="P:protein localization to ciliary transition zone"/>
    <property type="evidence" value="ECO:0007669"/>
    <property type="project" value="TreeGrafter"/>
</dbReference>
<gene>
    <name evidence="2" type="ORF">OFLC_LOCUS6585</name>
</gene>
<dbReference type="Proteomes" id="UP000267606">
    <property type="component" value="Unassembled WGS sequence"/>
</dbReference>
<dbReference type="Pfam" id="PF24656">
    <property type="entry name" value="CEPT76_peptidase"/>
    <property type="match status" value="1"/>
</dbReference>
<evidence type="ECO:0000259" key="1">
    <source>
        <dbReference type="Pfam" id="PF24656"/>
    </source>
</evidence>
<dbReference type="EMBL" id="UZAJ01006344">
    <property type="protein sequence ID" value="VDO47010.1"/>
    <property type="molecule type" value="Genomic_DNA"/>
</dbReference>
<evidence type="ECO:0000313" key="2">
    <source>
        <dbReference type="EMBL" id="VDO47010.1"/>
    </source>
</evidence>